<proteinExistence type="predicted"/>
<dbReference type="Proteomes" id="UP000199341">
    <property type="component" value="Unassembled WGS sequence"/>
</dbReference>
<keyword evidence="2" id="KW-1185">Reference proteome</keyword>
<dbReference type="EMBL" id="FNIE01000001">
    <property type="protein sequence ID" value="SDM72017.1"/>
    <property type="molecule type" value="Genomic_DNA"/>
</dbReference>
<evidence type="ECO:0000313" key="1">
    <source>
        <dbReference type="EMBL" id="SDM72017.1"/>
    </source>
</evidence>
<reference evidence="1 2" key="1">
    <citation type="submission" date="2016-10" db="EMBL/GenBank/DDBJ databases">
        <authorList>
            <person name="de Groot N.N."/>
        </authorList>
    </citation>
    <scope>NUCLEOTIDE SEQUENCE [LARGE SCALE GENOMIC DNA]</scope>
    <source>
        <strain evidence="1 2">CGMCC 4.2022</strain>
    </source>
</reference>
<evidence type="ECO:0000313" key="2">
    <source>
        <dbReference type="Proteomes" id="UP000199341"/>
    </source>
</evidence>
<accession>A0A1G9VIU8</accession>
<organism evidence="1 2">
    <name type="scientific">Actinacidiphila guanduensis</name>
    <dbReference type="NCBI Taxonomy" id="310781"/>
    <lineage>
        <taxon>Bacteria</taxon>
        <taxon>Bacillati</taxon>
        <taxon>Actinomycetota</taxon>
        <taxon>Actinomycetes</taxon>
        <taxon>Kitasatosporales</taxon>
        <taxon>Streptomycetaceae</taxon>
        <taxon>Actinacidiphila</taxon>
    </lineage>
</organism>
<name>A0A1G9VIU8_9ACTN</name>
<dbReference type="AlphaFoldDB" id="A0A1G9VIU8"/>
<protein>
    <submittedName>
        <fullName evidence="1">Uncharacterized protein</fullName>
    </submittedName>
</protein>
<gene>
    <name evidence="1" type="ORF">SAMN05216259_101290</name>
</gene>
<sequence>MHVRRKTRKHRSIRATAGEMFLVGMDRQGVVRISRAVDAPTLGRYLHEIADELIAGQPPERGAYAAHPWPWQQRSAKKGFLRTAPGHPEANQGPAQP</sequence>